<evidence type="ECO:0000256" key="4">
    <source>
        <dbReference type="ARBA" id="ARBA00023002"/>
    </source>
</evidence>
<evidence type="ECO:0000256" key="6">
    <source>
        <dbReference type="ARBA" id="ARBA00023128"/>
    </source>
</evidence>
<dbReference type="AlphaFoldDB" id="A0A7R9QI57"/>
<sequence length="136" mass="15449">MHRLTHSSQARVISETQHTPQDIHTSDPLIRTQTTHTETTNMSYCQQIGKDRIIFATREDHSTPSTVVLAEETPDESMRGLILTNGDINWNCPCLGGMSSGPCGYQFREAFSCFHYSQSETKGQECMEKFPQERLH</sequence>
<dbReference type="PANTHER" id="PTHR21622:SF0">
    <property type="entry name" value="COILED-COIL-HELIX-COILED-COIL-HELIX DOMAIN CONTAINING 4"/>
    <property type="match status" value="1"/>
</dbReference>
<accession>A0A7R9QI57</accession>
<dbReference type="GO" id="GO:0005758">
    <property type="term" value="C:mitochondrial intermembrane space"/>
    <property type="evidence" value="ECO:0007669"/>
    <property type="project" value="TreeGrafter"/>
</dbReference>
<feature type="region of interest" description="Disordered" evidence="9">
    <location>
        <begin position="1"/>
        <end position="27"/>
    </location>
</feature>
<keyword evidence="3" id="KW-0653">Protein transport</keyword>
<keyword evidence="11" id="KW-1185">Reference proteome</keyword>
<gene>
    <name evidence="10" type="ORF">OSB1V03_LOCUS21021</name>
</gene>
<evidence type="ECO:0000256" key="9">
    <source>
        <dbReference type="SAM" id="MobiDB-lite"/>
    </source>
</evidence>
<dbReference type="PANTHER" id="PTHR21622">
    <property type="entry name" value="COILED-COIL-HELIX-COILED-COIL-HELIX DOMAIN CONTAINING 4"/>
    <property type="match status" value="1"/>
</dbReference>
<evidence type="ECO:0000256" key="3">
    <source>
        <dbReference type="ARBA" id="ARBA00022927"/>
    </source>
</evidence>
<dbReference type="GO" id="GO:0045041">
    <property type="term" value="P:protein import into mitochondrial intermembrane space"/>
    <property type="evidence" value="ECO:0007669"/>
    <property type="project" value="InterPro"/>
</dbReference>
<evidence type="ECO:0000256" key="7">
    <source>
        <dbReference type="ARBA" id="ARBA00023157"/>
    </source>
</evidence>
<name>A0A7R9QI57_9ACAR</name>
<keyword evidence="6" id="KW-0496">Mitochondrion</keyword>
<keyword evidence="7" id="KW-1015">Disulfide bond</keyword>
<evidence type="ECO:0008006" key="12">
    <source>
        <dbReference type="Google" id="ProtNLM"/>
    </source>
</evidence>
<reference evidence="10" key="1">
    <citation type="submission" date="2020-11" db="EMBL/GenBank/DDBJ databases">
        <authorList>
            <person name="Tran Van P."/>
        </authorList>
    </citation>
    <scope>NUCLEOTIDE SEQUENCE</scope>
</reference>
<evidence type="ECO:0000313" key="11">
    <source>
        <dbReference type="Proteomes" id="UP000759131"/>
    </source>
</evidence>
<dbReference type="Proteomes" id="UP000759131">
    <property type="component" value="Unassembled WGS sequence"/>
</dbReference>
<comment type="subcellular location">
    <subcellularLocation>
        <location evidence="1">Mitochondrion</location>
    </subcellularLocation>
</comment>
<keyword evidence="5" id="KW-0811">Translocation</keyword>
<protein>
    <recommendedName>
        <fullName evidence="12">Mitochondrial intermembrane space import and assembly protein 40</fullName>
    </recommendedName>
</protein>
<feature type="compositionally biased region" description="Polar residues" evidence="9">
    <location>
        <begin position="1"/>
        <end position="23"/>
    </location>
</feature>
<feature type="non-terminal residue" evidence="10">
    <location>
        <position position="136"/>
    </location>
</feature>
<evidence type="ECO:0000256" key="8">
    <source>
        <dbReference type="ARBA" id="ARBA00023284"/>
    </source>
</evidence>
<dbReference type="OrthoDB" id="7481291at2759"/>
<keyword evidence="2" id="KW-0813">Transport</keyword>
<dbReference type="Gene3D" id="1.10.287.2900">
    <property type="match status" value="1"/>
</dbReference>
<keyword evidence="4" id="KW-0560">Oxidoreductase</keyword>
<dbReference type="InterPro" id="IPR039289">
    <property type="entry name" value="CHCHD4"/>
</dbReference>
<evidence type="ECO:0000313" key="10">
    <source>
        <dbReference type="EMBL" id="CAD7646523.1"/>
    </source>
</evidence>
<evidence type="ECO:0000256" key="1">
    <source>
        <dbReference type="ARBA" id="ARBA00004173"/>
    </source>
</evidence>
<evidence type="ECO:0000256" key="2">
    <source>
        <dbReference type="ARBA" id="ARBA00022448"/>
    </source>
</evidence>
<organism evidence="10">
    <name type="scientific">Medioppia subpectinata</name>
    <dbReference type="NCBI Taxonomy" id="1979941"/>
    <lineage>
        <taxon>Eukaryota</taxon>
        <taxon>Metazoa</taxon>
        <taxon>Ecdysozoa</taxon>
        <taxon>Arthropoda</taxon>
        <taxon>Chelicerata</taxon>
        <taxon>Arachnida</taxon>
        <taxon>Acari</taxon>
        <taxon>Acariformes</taxon>
        <taxon>Sarcoptiformes</taxon>
        <taxon>Oribatida</taxon>
        <taxon>Brachypylina</taxon>
        <taxon>Oppioidea</taxon>
        <taxon>Oppiidae</taxon>
        <taxon>Medioppia</taxon>
    </lineage>
</organism>
<keyword evidence="8" id="KW-0676">Redox-active center</keyword>
<evidence type="ECO:0000256" key="5">
    <source>
        <dbReference type="ARBA" id="ARBA00023010"/>
    </source>
</evidence>
<dbReference type="EMBL" id="OC891716">
    <property type="protein sequence ID" value="CAD7646523.1"/>
    <property type="molecule type" value="Genomic_DNA"/>
</dbReference>
<proteinExistence type="predicted"/>
<dbReference type="GO" id="GO:0015035">
    <property type="term" value="F:protein-disulfide reductase activity"/>
    <property type="evidence" value="ECO:0007669"/>
    <property type="project" value="InterPro"/>
</dbReference>
<dbReference type="EMBL" id="CAJPIZ010037141">
    <property type="protein sequence ID" value="CAG2121075.1"/>
    <property type="molecule type" value="Genomic_DNA"/>
</dbReference>